<evidence type="ECO:0000256" key="3">
    <source>
        <dbReference type="ARBA" id="ARBA00022692"/>
    </source>
</evidence>
<reference evidence="17" key="2">
    <citation type="journal article" date="2012" name="G3 (Bethesda)">
        <title>Pichia sorbitophila, an interspecies yeast hybrid reveals early steps of genome resolution following polyploidization.</title>
        <authorList>
            <person name="Leh Louis V."/>
            <person name="Despons L."/>
            <person name="Friedrich A."/>
            <person name="Martin T."/>
            <person name="Durrens P."/>
            <person name="Casaregola S."/>
            <person name="Neuveglise C."/>
            <person name="Fairhead C."/>
            <person name="Marck C."/>
            <person name="Cruz J.A."/>
            <person name="Straub M.L."/>
            <person name="Kugler V."/>
            <person name="Sacerdot C."/>
            <person name="Uzunov Z."/>
            <person name="Thierry A."/>
            <person name="Weiss S."/>
            <person name="Bleykasten C."/>
            <person name="De Montigny J."/>
            <person name="Jacques N."/>
            <person name="Jung P."/>
            <person name="Lemaire M."/>
            <person name="Mallet S."/>
            <person name="Morel G."/>
            <person name="Richard G.F."/>
            <person name="Sarkar A."/>
            <person name="Savel G."/>
            <person name="Schacherer J."/>
            <person name="Seret M.L."/>
            <person name="Talla E."/>
            <person name="Samson G."/>
            <person name="Jubin C."/>
            <person name="Poulain J."/>
            <person name="Vacherie B."/>
            <person name="Barbe V."/>
            <person name="Pelletier E."/>
            <person name="Sherman D.J."/>
            <person name="Westhof E."/>
            <person name="Weissenbach J."/>
            <person name="Baret P.V."/>
            <person name="Wincker P."/>
            <person name="Gaillardin C."/>
            <person name="Dujon B."/>
            <person name="Souciet J.L."/>
        </authorList>
    </citation>
    <scope>NUCLEOTIDE SEQUENCE [LARGE SCALE GENOMIC DNA]</scope>
    <source>
        <strain evidence="17">ATCC MYA-4447 / BCRC 22081 / CBS 7064 / NBRC 10061 / NRRL Y-12695</strain>
    </source>
</reference>
<dbReference type="InParanoid" id="G8YAA2"/>
<gene>
    <name evidence="15" type="primary">Piso0_004061</name>
    <name evidence="11" type="synonym">PFA4</name>
    <name evidence="15" type="ORF">GNLVRS01_PISO0K08590g</name>
    <name evidence="16" type="ORF">GNLVRS01_PISO0L08591g</name>
</gene>
<sequence>MAVQLKWPMLGIVIPCALISLLAYGAHFFVFRGHMSLNEQIWYEISITMLWISYVLAIVVKPGSPPRNFSPKAGEWRRWCKKCQNYKPERCHHCKTCGICVLKMDHHCPWTNNCVGHRNFPHFIRFLVLVLCNTAFVMIKLCERVGQYYEDRNLPSYLVDKTEMFFVILLLPIDIFVLLTVFILFIRCITNFIFKGMTQIEIWEMERIESQIYTERLWLQIRKNYESLHGKPMPQLSSWNRTARFYETEASDPDSDAASASEPTGNSAATESHSIVPQDFTVDDIVFPYDLGIWQNTVASCGYPWSWFLPWCGPPSSGIHYKKNEYMDDDELSLPWPPDGGHQEALLTPREDPDISAADLRNLADLRRRLDPRQHMSRAEWTNDLGESLDDFGVDLDAEDTEHDHLIAK</sequence>
<keyword evidence="5 11" id="KW-1133">Transmembrane helix</keyword>
<feature type="domain" description="Palmitoyltransferase DHHC" evidence="14">
    <location>
        <begin position="77"/>
        <end position="204"/>
    </location>
</feature>
<evidence type="ECO:0000256" key="2">
    <source>
        <dbReference type="ARBA" id="ARBA00022679"/>
    </source>
</evidence>
<comment type="caution">
    <text evidence="11">Lacks conserved residue(s) required for the propagation of feature annotation.</text>
</comment>
<dbReference type="Proteomes" id="UP000005222">
    <property type="component" value="Chromosome K"/>
</dbReference>
<dbReference type="GO" id="GO:0019706">
    <property type="term" value="F:protein-cysteine S-palmitoyltransferase activity"/>
    <property type="evidence" value="ECO:0007669"/>
    <property type="project" value="UniProtKB-UniRule"/>
</dbReference>
<evidence type="ECO:0000313" key="17">
    <source>
        <dbReference type="Proteomes" id="UP000005222"/>
    </source>
</evidence>
<comment type="subcellular location">
    <subcellularLocation>
        <location evidence="11">Endoplasmic reticulum membrane</location>
        <topology evidence="11">Multi-pass membrane protein</topology>
    </subcellularLocation>
    <subcellularLocation>
        <location evidence="1">Membrane</location>
        <topology evidence="1">Multi-pass membrane protein</topology>
    </subcellularLocation>
</comment>
<dbReference type="GO" id="GO:0005789">
    <property type="term" value="C:endoplasmic reticulum membrane"/>
    <property type="evidence" value="ECO:0007669"/>
    <property type="project" value="UniProtKB-SubCell"/>
</dbReference>
<evidence type="ECO:0000256" key="10">
    <source>
        <dbReference type="ARBA" id="ARBA00048048"/>
    </source>
</evidence>
<evidence type="ECO:0000256" key="9">
    <source>
        <dbReference type="ARBA" id="ARBA00023315"/>
    </source>
</evidence>
<keyword evidence="3 11" id="KW-0812">Transmembrane</keyword>
<organism evidence="15 17">
    <name type="scientific">Pichia sorbitophila (strain ATCC MYA-4447 / BCRC 22081 / CBS 7064 / NBRC 10061 / NRRL Y-12695)</name>
    <name type="common">Hybrid yeast</name>
    <dbReference type="NCBI Taxonomy" id="559304"/>
    <lineage>
        <taxon>Eukaryota</taxon>
        <taxon>Fungi</taxon>
        <taxon>Dikarya</taxon>
        <taxon>Ascomycota</taxon>
        <taxon>Saccharomycotina</taxon>
        <taxon>Pichiomycetes</taxon>
        <taxon>Debaryomycetaceae</taxon>
        <taxon>Millerozyma</taxon>
    </lineage>
</organism>
<name>G8YAA2_PICSO</name>
<evidence type="ECO:0000313" key="16">
    <source>
        <dbReference type="EMBL" id="CCE84516.1"/>
    </source>
</evidence>
<dbReference type="InterPro" id="IPR039859">
    <property type="entry name" value="PFA4/ZDH16/20/ERF2-like"/>
</dbReference>
<dbReference type="PROSITE" id="PS50216">
    <property type="entry name" value="DHHC"/>
    <property type="match status" value="1"/>
</dbReference>
<comment type="domain">
    <text evidence="11 12">The DHHC domain is required for palmitoyltransferase activity.</text>
</comment>
<keyword evidence="4 11" id="KW-0256">Endoplasmic reticulum</keyword>
<comment type="catalytic activity">
    <reaction evidence="10 11 12">
        <text>L-cysteinyl-[protein] + hexadecanoyl-CoA = S-hexadecanoyl-L-cysteinyl-[protein] + CoA</text>
        <dbReference type="Rhea" id="RHEA:36683"/>
        <dbReference type="Rhea" id="RHEA-COMP:10131"/>
        <dbReference type="Rhea" id="RHEA-COMP:11032"/>
        <dbReference type="ChEBI" id="CHEBI:29950"/>
        <dbReference type="ChEBI" id="CHEBI:57287"/>
        <dbReference type="ChEBI" id="CHEBI:57379"/>
        <dbReference type="ChEBI" id="CHEBI:74151"/>
        <dbReference type="EC" id="2.3.1.225"/>
    </reaction>
</comment>
<keyword evidence="2 11" id="KW-0808">Transferase</keyword>
<proteinExistence type="inferred from homology"/>
<comment type="similarity">
    <text evidence="11">Belongs to the DHHC palmitoyltransferase family. PFA4 subfamily.</text>
</comment>
<dbReference type="PANTHER" id="PTHR12246">
    <property type="entry name" value="PALMITOYLTRANSFERASE ZDHHC16"/>
    <property type="match status" value="1"/>
</dbReference>
<evidence type="ECO:0000256" key="6">
    <source>
        <dbReference type="ARBA" id="ARBA00023136"/>
    </source>
</evidence>
<evidence type="ECO:0000313" key="15">
    <source>
        <dbReference type="EMBL" id="CCE83485.1"/>
    </source>
</evidence>
<dbReference type="InterPro" id="IPR033682">
    <property type="entry name" value="PFA4"/>
</dbReference>
<reference evidence="15" key="1">
    <citation type="submission" date="2011-10" db="EMBL/GenBank/DDBJ databases">
        <authorList>
            <person name="Genoscope - CEA"/>
        </authorList>
    </citation>
    <scope>NUCLEOTIDE SEQUENCE</scope>
</reference>
<dbReference type="EMBL" id="FO082048">
    <property type="protein sequence ID" value="CCE84516.1"/>
    <property type="molecule type" value="Genomic_DNA"/>
</dbReference>
<dbReference type="Pfam" id="PF01529">
    <property type="entry name" value="DHHC"/>
    <property type="match status" value="1"/>
</dbReference>
<dbReference type="FunCoup" id="G8YAA2">
    <property type="interactions" value="55"/>
</dbReference>
<evidence type="ECO:0000256" key="1">
    <source>
        <dbReference type="ARBA" id="ARBA00004141"/>
    </source>
</evidence>
<dbReference type="InterPro" id="IPR001594">
    <property type="entry name" value="Palmitoyltrfase_DHHC"/>
</dbReference>
<feature type="region of interest" description="Disordered" evidence="13">
    <location>
        <begin position="251"/>
        <end position="273"/>
    </location>
</feature>
<evidence type="ECO:0000259" key="14">
    <source>
        <dbReference type="Pfam" id="PF01529"/>
    </source>
</evidence>
<dbReference type="Proteomes" id="UP000005222">
    <property type="component" value="Chromosome L"/>
</dbReference>
<keyword evidence="7 11" id="KW-0564">Palmitate</keyword>
<dbReference type="STRING" id="559304.G8YAA2"/>
<evidence type="ECO:0000256" key="11">
    <source>
        <dbReference type="HAMAP-Rule" id="MF_03199"/>
    </source>
</evidence>
<dbReference type="OrthoDB" id="331948at2759"/>
<dbReference type="AlphaFoldDB" id="G8YAA2"/>
<dbReference type="EC" id="2.3.1.225" evidence="11"/>
<comment type="function">
    <text evidence="11">Mediates the reversible addition of palmitate to target proteins, thereby regulating their membrane association and biological function.</text>
</comment>
<feature type="active site" description="S-palmitoyl cysteine intermediate" evidence="11">
    <location>
        <position position="108"/>
    </location>
</feature>
<keyword evidence="6 11" id="KW-0472">Membrane</keyword>
<evidence type="ECO:0000256" key="7">
    <source>
        <dbReference type="ARBA" id="ARBA00023139"/>
    </source>
</evidence>
<dbReference type="EMBL" id="FO082049">
    <property type="protein sequence ID" value="CCE83485.1"/>
    <property type="molecule type" value="Genomic_DNA"/>
</dbReference>
<feature type="transmembrane region" description="Helical" evidence="11 12">
    <location>
        <begin position="123"/>
        <end position="141"/>
    </location>
</feature>
<protein>
    <recommendedName>
        <fullName evidence="11">Palmitoyltransferase PFA4</fullName>
        <ecNumber evidence="11">2.3.1.225</ecNumber>
    </recommendedName>
    <alternativeName>
        <fullName evidence="11">Protein S-acyltransferase</fullName>
        <shortName evidence="11">PAT</shortName>
    </alternativeName>
    <alternativeName>
        <fullName evidence="11">Protein fatty acyltransferase 4</fullName>
    </alternativeName>
</protein>
<evidence type="ECO:0000256" key="13">
    <source>
        <dbReference type="SAM" id="MobiDB-lite"/>
    </source>
</evidence>
<evidence type="ECO:0000256" key="12">
    <source>
        <dbReference type="RuleBase" id="RU079119"/>
    </source>
</evidence>
<dbReference type="eggNOG" id="KOG1314">
    <property type="taxonomic scope" value="Eukaryota"/>
</dbReference>
<dbReference type="HOGENOM" id="CLU_027721_8_0_1"/>
<keyword evidence="8 11" id="KW-0449">Lipoprotein</keyword>
<feature type="transmembrane region" description="Helical" evidence="11 12">
    <location>
        <begin position="41"/>
        <end position="60"/>
    </location>
</feature>
<accession>G8YAA2</accession>
<keyword evidence="17" id="KW-1185">Reference proteome</keyword>
<dbReference type="HAMAP" id="MF_03199">
    <property type="entry name" value="DHHC_PAT_PFA4"/>
    <property type="match status" value="1"/>
</dbReference>
<evidence type="ECO:0000256" key="4">
    <source>
        <dbReference type="ARBA" id="ARBA00022824"/>
    </source>
</evidence>
<evidence type="ECO:0000256" key="8">
    <source>
        <dbReference type="ARBA" id="ARBA00023288"/>
    </source>
</evidence>
<keyword evidence="9 11" id="KW-0012">Acyltransferase</keyword>
<feature type="transmembrane region" description="Helical" evidence="11 12">
    <location>
        <begin position="164"/>
        <end position="186"/>
    </location>
</feature>
<evidence type="ECO:0000256" key="5">
    <source>
        <dbReference type="ARBA" id="ARBA00022989"/>
    </source>
</evidence>